<sequence length="531" mass="61114">MDSYDYRAMKHYSSGSRVEKAYSKPPSYRDYVDALCARNPCLLNLLSFLSLPKASQRSCQITALDFRDGIDHPLPRTLPDIDFLSNELRGKQKLPDKLEEHFREHPLQGRILIIEDLTQDVVELLGSSLDIDPLFFALHLHTTQRNDMRSQTPDDATLPSRLVSREYINTTYHRPLVCDKMPPFGERLVRDMTINRKLVFIRSTPIGLAQHCVSMIKVQQSDDFWIALLLADPPINDIYYPSGHKDNEALKVRLALRPFLGTYEDFLEPPKFSDDWAHLDEAPRGGMASEFIQYWERCIPPSFDSRNPPLESLAYYPLKIVAGEWVKYVAVMQHCIKMYEYRGDQLPDLEQFNTDLRELQGWRRRSMVSQQKVRAIIRQLKSRDSLEAKGRSSLQFLTEDFEVLSNNIENAGRRLENMLPVVTSLVQIIDARQSFAETTNISRLTILALIFVPLSFVSSLFSMNPENGPGGKEFWVYFAVAIPITFLVFLVARPPTSVVLKCLEWAKTPRRPRIAIPQPRHRAAMKERAEA</sequence>
<evidence type="ECO:0000313" key="6">
    <source>
        <dbReference type="EMBL" id="KAF2254769.1"/>
    </source>
</evidence>
<dbReference type="OrthoDB" id="3231000at2759"/>
<dbReference type="RefSeq" id="XP_033689773.1">
    <property type="nucleotide sequence ID" value="XM_033819887.1"/>
</dbReference>
<comment type="subcellular location">
    <subcellularLocation>
        <location evidence="1">Membrane</location>
        <topology evidence="1">Multi-pass membrane protein</topology>
    </subcellularLocation>
</comment>
<name>A0A6A6IWE3_9PLEO</name>
<dbReference type="InterPro" id="IPR002523">
    <property type="entry name" value="MgTranspt_CorA/ZnTranspt_ZntB"/>
</dbReference>
<dbReference type="AlphaFoldDB" id="A0A6A6IWE3"/>
<dbReference type="GeneID" id="54573217"/>
<feature type="transmembrane region" description="Helical" evidence="5">
    <location>
        <begin position="441"/>
        <end position="462"/>
    </location>
</feature>
<dbReference type="Proteomes" id="UP000800094">
    <property type="component" value="Unassembled WGS sequence"/>
</dbReference>
<protein>
    <recommendedName>
        <fullName evidence="8">Cora-domain-containing protein</fullName>
    </recommendedName>
</protein>
<keyword evidence="4 5" id="KW-0472">Membrane</keyword>
<proteinExistence type="predicted"/>
<evidence type="ECO:0008006" key="8">
    <source>
        <dbReference type="Google" id="ProtNLM"/>
    </source>
</evidence>
<dbReference type="EMBL" id="ML987190">
    <property type="protein sequence ID" value="KAF2254769.1"/>
    <property type="molecule type" value="Genomic_DNA"/>
</dbReference>
<dbReference type="GO" id="GO:0046873">
    <property type="term" value="F:metal ion transmembrane transporter activity"/>
    <property type="evidence" value="ECO:0007669"/>
    <property type="project" value="InterPro"/>
</dbReference>
<feature type="transmembrane region" description="Helical" evidence="5">
    <location>
        <begin position="474"/>
        <end position="492"/>
    </location>
</feature>
<dbReference type="Gene3D" id="1.20.58.340">
    <property type="entry name" value="Magnesium transport protein CorA, transmembrane region"/>
    <property type="match status" value="1"/>
</dbReference>
<keyword evidence="7" id="KW-1185">Reference proteome</keyword>
<evidence type="ECO:0000256" key="1">
    <source>
        <dbReference type="ARBA" id="ARBA00004141"/>
    </source>
</evidence>
<dbReference type="SUPFAM" id="SSF144083">
    <property type="entry name" value="Magnesium transport protein CorA, transmembrane region"/>
    <property type="match status" value="1"/>
</dbReference>
<dbReference type="Pfam" id="PF01544">
    <property type="entry name" value="CorA"/>
    <property type="match status" value="1"/>
</dbReference>
<evidence type="ECO:0000256" key="5">
    <source>
        <dbReference type="SAM" id="Phobius"/>
    </source>
</evidence>
<accession>A0A6A6IWE3</accession>
<keyword evidence="3 5" id="KW-1133">Transmembrane helix</keyword>
<evidence type="ECO:0000256" key="3">
    <source>
        <dbReference type="ARBA" id="ARBA00022989"/>
    </source>
</evidence>
<organism evidence="6 7">
    <name type="scientific">Trematosphaeria pertusa</name>
    <dbReference type="NCBI Taxonomy" id="390896"/>
    <lineage>
        <taxon>Eukaryota</taxon>
        <taxon>Fungi</taxon>
        <taxon>Dikarya</taxon>
        <taxon>Ascomycota</taxon>
        <taxon>Pezizomycotina</taxon>
        <taxon>Dothideomycetes</taxon>
        <taxon>Pleosporomycetidae</taxon>
        <taxon>Pleosporales</taxon>
        <taxon>Massarineae</taxon>
        <taxon>Trematosphaeriaceae</taxon>
        <taxon>Trematosphaeria</taxon>
    </lineage>
</organism>
<evidence type="ECO:0000256" key="2">
    <source>
        <dbReference type="ARBA" id="ARBA00022692"/>
    </source>
</evidence>
<dbReference type="InterPro" id="IPR045863">
    <property type="entry name" value="CorA_TM1_TM2"/>
</dbReference>
<keyword evidence="2 5" id="KW-0812">Transmembrane</keyword>
<gene>
    <name evidence="6" type="ORF">BU26DRAFT_144868</name>
</gene>
<evidence type="ECO:0000313" key="7">
    <source>
        <dbReference type="Proteomes" id="UP000800094"/>
    </source>
</evidence>
<dbReference type="GO" id="GO:0016020">
    <property type="term" value="C:membrane"/>
    <property type="evidence" value="ECO:0007669"/>
    <property type="project" value="UniProtKB-SubCell"/>
</dbReference>
<reference evidence="6" key="1">
    <citation type="journal article" date="2020" name="Stud. Mycol.">
        <title>101 Dothideomycetes genomes: a test case for predicting lifestyles and emergence of pathogens.</title>
        <authorList>
            <person name="Haridas S."/>
            <person name="Albert R."/>
            <person name="Binder M."/>
            <person name="Bloem J."/>
            <person name="Labutti K."/>
            <person name="Salamov A."/>
            <person name="Andreopoulos B."/>
            <person name="Baker S."/>
            <person name="Barry K."/>
            <person name="Bills G."/>
            <person name="Bluhm B."/>
            <person name="Cannon C."/>
            <person name="Castanera R."/>
            <person name="Culley D."/>
            <person name="Daum C."/>
            <person name="Ezra D."/>
            <person name="Gonzalez J."/>
            <person name="Henrissat B."/>
            <person name="Kuo A."/>
            <person name="Liang C."/>
            <person name="Lipzen A."/>
            <person name="Lutzoni F."/>
            <person name="Magnuson J."/>
            <person name="Mondo S."/>
            <person name="Nolan M."/>
            <person name="Ohm R."/>
            <person name="Pangilinan J."/>
            <person name="Park H.-J."/>
            <person name="Ramirez L."/>
            <person name="Alfaro M."/>
            <person name="Sun H."/>
            <person name="Tritt A."/>
            <person name="Yoshinaga Y."/>
            <person name="Zwiers L.-H."/>
            <person name="Turgeon B."/>
            <person name="Goodwin S."/>
            <person name="Spatafora J."/>
            <person name="Crous P."/>
            <person name="Grigoriev I."/>
        </authorList>
    </citation>
    <scope>NUCLEOTIDE SEQUENCE</scope>
    <source>
        <strain evidence="6">CBS 122368</strain>
    </source>
</reference>
<evidence type="ECO:0000256" key="4">
    <source>
        <dbReference type="ARBA" id="ARBA00023136"/>
    </source>
</evidence>